<protein>
    <submittedName>
        <fullName evidence="7">Methyl-accepting chemotaxis protein</fullName>
    </submittedName>
</protein>
<dbReference type="PROSITE" id="PS50111">
    <property type="entry name" value="CHEMOTAXIS_TRANSDUC_2"/>
    <property type="match status" value="1"/>
</dbReference>
<dbReference type="SMART" id="SM00283">
    <property type="entry name" value="MA"/>
    <property type="match status" value="1"/>
</dbReference>
<dbReference type="RefSeq" id="WP_341876070.1">
    <property type="nucleotide sequence ID" value="NZ_CP121687.1"/>
</dbReference>
<reference evidence="7 8" key="1">
    <citation type="submission" date="2023-03" db="EMBL/GenBank/DDBJ databases">
        <title>Novel Species.</title>
        <authorList>
            <person name="Ma S."/>
        </authorList>
    </citation>
    <scope>NUCLEOTIDE SEQUENCE [LARGE SCALE GENOMIC DNA]</scope>
    <source>
        <strain evidence="7 8">LIND6LT2</strain>
    </source>
</reference>
<sequence>MKKKDKNTNSKKLYKKPNTKDKQAYFGLKFKNNIGIAQKLIITFIILSILPLSVVGIFSYLNAEQTVKNKVGSYSGKMVEQIAMNIDSKIEEFERIHTMVNTNMKLMNNLEYLDTVSSAHKLQTVKEIDNDIVSIIASNNHIRAANIINNKGEHFGSGFIAISAEGKTINKSEQIEQLKNLIDTSDGKALWVTGLFDSYEYIYLIAQIRSLDTGEPIGGIVISINSKGIHSVLEKANLGSGEIFLINENKEIISGIDEEKLGMVPEDEILNKIYTENPSGYFTDSDYVISYATTNNGWKIVTKESVSALMKEMEAVKSGTMLVVVLCIIIAIVVGMTISFSISNPLKVIMDLMGKVEQGNLIISSPITGKNEIGRLSSSFNKMIENIRNLILETDTVVKRVEQDTDIIRTASERSATAAMEVSTAINELAEGSMEQAKETEHTNMLMEKLAKNINHIIKEIQDVMDIIEETECSRDYASHTMDQLNEKTRTALASSHTIHGEIQELSEETKEVIKVVNVIEGISEQTNLLALNAAIEAARAGETGKGFAVVAEEIRKLAMGTKEATRMINAILTNIQDKTRRSVSVVTESDKIFEEQKAIVFETNNAFNKMAACMQNMIQRIEDVMKKINDIELQKNQSVEAIVHIAAIVEEGAAAIEEVTATSQEQASSAEQLSVLANNLMSVVESLNHTLSQFKI</sequence>
<dbReference type="PANTHER" id="PTHR32089:SF112">
    <property type="entry name" value="LYSOZYME-LIKE PROTEIN-RELATED"/>
    <property type="match status" value="1"/>
</dbReference>
<dbReference type="SMART" id="SM00304">
    <property type="entry name" value="HAMP"/>
    <property type="match status" value="1"/>
</dbReference>
<evidence type="ECO:0000256" key="4">
    <source>
        <dbReference type="SAM" id="Phobius"/>
    </source>
</evidence>
<proteinExistence type="inferred from homology"/>
<dbReference type="InterPro" id="IPR004089">
    <property type="entry name" value="MCPsignal_dom"/>
</dbReference>
<feature type="transmembrane region" description="Helical" evidence="4">
    <location>
        <begin position="320"/>
        <end position="342"/>
    </location>
</feature>
<evidence type="ECO:0000256" key="3">
    <source>
        <dbReference type="PROSITE-ProRule" id="PRU00284"/>
    </source>
</evidence>
<evidence type="ECO:0000256" key="2">
    <source>
        <dbReference type="ARBA" id="ARBA00029447"/>
    </source>
</evidence>
<dbReference type="Pfam" id="PF00672">
    <property type="entry name" value="HAMP"/>
    <property type="match status" value="1"/>
</dbReference>
<dbReference type="InterPro" id="IPR003660">
    <property type="entry name" value="HAMP_dom"/>
</dbReference>
<feature type="domain" description="HAMP" evidence="6">
    <location>
        <begin position="340"/>
        <end position="392"/>
    </location>
</feature>
<dbReference type="CDD" id="cd06225">
    <property type="entry name" value="HAMP"/>
    <property type="match status" value="1"/>
</dbReference>
<dbReference type="Gene3D" id="1.10.287.950">
    <property type="entry name" value="Methyl-accepting chemotaxis protein"/>
    <property type="match status" value="1"/>
</dbReference>
<keyword evidence="8" id="KW-1185">Reference proteome</keyword>
<keyword evidence="1 3" id="KW-0807">Transducer</keyword>
<name>A0ABZ2Y164_9FIRM</name>
<dbReference type="Gene3D" id="6.10.340.10">
    <property type="match status" value="1"/>
</dbReference>
<organism evidence="7 8">
    <name type="scientific">Defluviitalea saccharophila</name>
    <dbReference type="NCBI Taxonomy" id="879970"/>
    <lineage>
        <taxon>Bacteria</taxon>
        <taxon>Bacillati</taxon>
        <taxon>Bacillota</taxon>
        <taxon>Clostridia</taxon>
        <taxon>Lachnospirales</taxon>
        <taxon>Defluviitaleaceae</taxon>
        <taxon>Defluviitalea</taxon>
    </lineage>
</organism>
<feature type="transmembrane region" description="Helical" evidence="4">
    <location>
        <begin position="40"/>
        <end position="61"/>
    </location>
</feature>
<evidence type="ECO:0000313" key="8">
    <source>
        <dbReference type="Proteomes" id="UP001486565"/>
    </source>
</evidence>
<dbReference type="PANTHER" id="PTHR32089">
    <property type="entry name" value="METHYL-ACCEPTING CHEMOTAXIS PROTEIN MCPB"/>
    <property type="match status" value="1"/>
</dbReference>
<dbReference type="EMBL" id="CP121687">
    <property type="protein sequence ID" value="WZL69066.1"/>
    <property type="molecule type" value="Genomic_DNA"/>
</dbReference>
<dbReference type="PROSITE" id="PS50885">
    <property type="entry name" value="HAMP"/>
    <property type="match status" value="1"/>
</dbReference>
<keyword evidence="4" id="KW-0812">Transmembrane</keyword>
<evidence type="ECO:0000256" key="1">
    <source>
        <dbReference type="ARBA" id="ARBA00023224"/>
    </source>
</evidence>
<feature type="domain" description="Methyl-accepting transducer" evidence="5">
    <location>
        <begin position="411"/>
        <end position="668"/>
    </location>
</feature>
<dbReference type="SUPFAM" id="SSF58104">
    <property type="entry name" value="Methyl-accepting chemotaxis protein (MCP) signaling domain"/>
    <property type="match status" value="1"/>
</dbReference>
<comment type="similarity">
    <text evidence="2">Belongs to the methyl-accepting chemotaxis (MCP) protein family.</text>
</comment>
<dbReference type="Pfam" id="PF00015">
    <property type="entry name" value="MCPsignal"/>
    <property type="match status" value="1"/>
</dbReference>
<evidence type="ECO:0000259" key="6">
    <source>
        <dbReference type="PROSITE" id="PS50885"/>
    </source>
</evidence>
<keyword evidence="4" id="KW-1133">Transmembrane helix</keyword>
<dbReference type="Proteomes" id="UP001486565">
    <property type="component" value="Chromosome"/>
</dbReference>
<evidence type="ECO:0000259" key="5">
    <source>
        <dbReference type="PROSITE" id="PS50111"/>
    </source>
</evidence>
<accession>A0ABZ2Y164</accession>
<gene>
    <name evidence="7" type="ORF">QBE51_09660</name>
</gene>
<evidence type="ECO:0000313" key="7">
    <source>
        <dbReference type="EMBL" id="WZL69066.1"/>
    </source>
</evidence>
<keyword evidence="4" id="KW-0472">Membrane</keyword>